<gene>
    <name evidence="1" type="ORF">AMAG_03667</name>
</gene>
<dbReference type="EMBL" id="GG745334">
    <property type="protein sequence ID" value="KNE59381.1"/>
    <property type="molecule type" value="Genomic_DNA"/>
</dbReference>
<dbReference type="Proteomes" id="UP000054350">
    <property type="component" value="Unassembled WGS sequence"/>
</dbReference>
<organism evidence="1 2">
    <name type="scientific">Allomyces macrogynus (strain ATCC 38327)</name>
    <name type="common">Allomyces javanicus var. macrogynus</name>
    <dbReference type="NCBI Taxonomy" id="578462"/>
    <lineage>
        <taxon>Eukaryota</taxon>
        <taxon>Fungi</taxon>
        <taxon>Fungi incertae sedis</taxon>
        <taxon>Blastocladiomycota</taxon>
        <taxon>Blastocladiomycetes</taxon>
        <taxon>Blastocladiales</taxon>
        <taxon>Blastocladiaceae</taxon>
        <taxon>Allomyces</taxon>
    </lineage>
</organism>
<keyword evidence="2" id="KW-1185">Reference proteome</keyword>
<dbReference type="Pfam" id="PF05536">
    <property type="entry name" value="Neurochondrin"/>
    <property type="match status" value="1"/>
</dbReference>
<reference evidence="1 2" key="1">
    <citation type="submission" date="2009-11" db="EMBL/GenBank/DDBJ databases">
        <title>Annotation of Allomyces macrogynus ATCC 38327.</title>
        <authorList>
            <consortium name="The Broad Institute Genome Sequencing Platform"/>
            <person name="Russ C."/>
            <person name="Cuomo C."/>
            <person name="Burger G."/>
            <person name="Gray M.W."/>
            <person name="Holland P.W.H."/>
            <person name="King N."/>
            <person name="Lang F.B.F."/>
            <person name="Roger A.J."/>
            <person name="Ruiz-Trillo I."/>
            <person name="Young S.K."/>
            <person name="Zeng Q."/>
            <person name="Gargeya S."/>
            <person name="Fitzgerald M."/>
            <person name="Haas B."/>
            <person name="Abouelleil A."/>
            <person name="Alvarado L."/>
            <person name="Arachchi H.M."/>
            <person name="Berlin A."/>
            <person name="Chapman S.B."/>
            <person name="Gearin G."/>
            <person name="Goldberg J."/>
            <person name="Griggs A."/>
            <person name="Gujja S."/>
            <person name="Hansen M."/>
            <person name="Heiman D."/>
            <person name="Howarth C."/>
            <person name="Larimer J."/>
            <person name="Lui A."/>
            <person name="MacDonald P.J.P."/>
            <person name="McCowen C."/>
            <person name="Montmayeur A."/>
            <person name="Murphy C."/>
            <person name="Neiman D."/>
            <person name="Pearson M."/>
            <person name="Priest M."/>
            <person name="Roberts A."/>
            <person name="Saif S."/>
            <person name="Shea T."/>
            <person name="Sisk P."/>
            <person name="Stolte C."/>
            <person name="Sykes S."/>
            <person name="Wortman J."/>
            <person name="Nusbaum C."/>
            <person name="Birren B."/>
        </authorList>
    </citation>
    <scope>NUCLEOTIDE SEQUENCE [LARGE SCALE GENOMIC DNA]</scope>
    <source>
        <strain evidence="1 2">ATCC 38327</strain>
    </source>
</reference>
<dbReference type="OrthoDB" id="5578299at2759"/>
<dbReference type="PANTHER" id="PTHR13109:SF7">
    <property type="entry name" value="NEUROCHONDRIN"/>
    <property type="match status" value="1"/>
</dbReference>
<proteinExistence type="predicted"/>
<dbReference type="PANTHER" id="PTHR13109">
    <property type="entry name" value="NEUROCHONDRIN"/>
    <property type="match status" value="1"/>
</dbReference>
<evidence type="ECO:0000313" key="1">
    <source>
        <dbReference type="EMBL" id="KNE59381.1"/>
    </source>
</evidence>
<accession>A0A0L0SA72</accession>
<reference evidence="2" key="2">
    <citation type="submission" date="2009-11" db="EMBL/GenBank/DDBJ databases">
        <title>The Genome Sequence of Allomyces macrogynus strain ATCC 38327.</title>
        <authorList>
            <consortium name="The Broad Institute Genome Sequencing Platform"/>
            <person name="Russ C."/>
            <person name="Cuomo C."/>
            <person name="Shea T."/>
            <person name="Young S.K."/>
            <person name="Zeng Q."/>
            <person name="Koehrsen M."/>
            <person name="Haas B."/>
            <person name="Borodovsky M."/>
            <person name="Guigo R."/>
            <person name="Alvarado L."/>
            <person name="Berlin A."/>
            <person name="Borenstein D."/>
            <person name="Chen Z."/>
            <person name="Engels R."/>
            <person name="Freedman E."/>
            <person name="Gellesch M."/>
            <person name="Goldberg J."/>
            <person name="Griggs A."/>
            <person name="Gujja S."/>
            <person name="Heiman D."/>
            <person name="Hepburn T."/>
            <person name="Howarth C."/>
            <person name="Jen D."/>
            <person name="Larson L."/>
            <person name="Lewis B."/>
            <person name="Mehta T."/>
            <person name="Park D."/>
            <person name="Pearson M."/>
            <person name="Roberts A."/>
            <person name="Saif S."/>
            <person name="Shenoy N."/>
            <person name="Sisk P."/>
            <person name="Stolte C."/>
            <person name="Sykes S."/>
            <person name="Walk T."/>
            <person name="White J."/>
            <person name="Yandava C."/>
            <person name="Burger G."/>
            <person name="Gray M.W."/>
            <person name="Holland P.W.H."/>
            <person name="King N."/>
            <person name="Lang F.B.F."/>
            <person name="Roger A.J."/>
            <person name="Ruiz-Trillo I."/>
            <person name="Lander E."/>
            <person name="Nusbaum C."/>
        </authorList>
    </citation>
    <scope>NUCLEOTIDE SEQUENCE [LARGE SCALE GENOMIC DNA]</scope>
    <source>
        <strain evidence="2">ATCC 38327</strain>
    </source>
</reference>
<dbReference type="VEuPathDB" id="FungiDB:AMAG_03667"/>
<evidence type="ECO:0000313" key="2">
    <source>
        <dbReference type="Proteomes" id="UP000054350"/>
    </source>
</evidence>
<dbReference type="SUPFAM" id="SSF48371">
    <property type="entry name" value="ARM repeat"/>
    <property type="match status" value="1"/>
</dbReference>
<evidence type="ECO:0008006" key="3">
    <source>
        <dbReference type="Google" id="ProtNLM"/>
    </source>
</evidence>
<dbReference type="STRING" id="578462.A0A0L0SA72"/>
<dbReference type="InterPro" id="IPR016024">
    <property type="entry name" value="ARM-type_fold"/>
</dbReference>
<dbReference type="InterPro" id="IPR008709">
    <property type="entry name" value="Neurochondrin"/>
</dbReference>
<name>A0A0L0SA72_ALLM3</name>
<sequence>MVTLDQILPLLGPTASNEEKIAGLFALPNVVGPNDTEALRRVFTALDFEYLRKLLRAKGTDDCHVYHEVALNVLVAFAADETLAGTDQFRKCIKTIIKLLATPSSPQVLQDSVDLLRRLVLHPVLAKLIVKGANGKVLGQVYAANHDSELLRTSLQALIDVAVLQASVPLADVVPLLTDLAAFLTSPRGDDRRTDLLPDLDLLSSLLSYLDPPSSSISTLAPTTALVDLQPLLTSLLRTKGASPHLTHCTLTLASSWLAAEPTHGACVRDPSAWTVLATSAAIDIQVHLDTLDALAPVPIPDSTAATALGTSCHVVETLVDAIAREIITLPPRDLASWRRTCGDLVTALGAFLAQIAVRMPQEPDLRVTVGLLAVVRVACMLLAESDEREVAATTYGVGPLLVRLLEREEGVPVPVAPFVAPCLARVTADLDVARACVREWGGYAAVVRELEREQWWAQGDWTVVTHLASVVLNVVLLGAHVPELAGEKDESSKIGNSSSRATPAAADTTTIDLAADAVRILPRVSLARLTNALTDPVEQVGAAQAFGTTLVYIVAAMRHGRFTGKPVDAAQTAAAVLETAIAYSAFVAVAADVIWSEVGELVHLVDAGVAD</sequence>
<dbReference type="AlphaFoldDB" id="A0A0L0SA72"/>
<protein>
    <recommendedName>
        <fullName evidence="3">Neurochondrin</fullName>
    </recommendedName>
</protein>